<dbReference type="PANTHER" id="PTHR39479:SF2">
    <property type="entry name" value="2-OXOADIPATE DIOXYGENASE_DECARBOXYLASE"/>
    <property type="match status" value="1"/>
</dbReference>
<dbReference type="GO" id="GO:0051213">
    <property type="term" value="F:dioxygenase activity"/>
    <property type="evidence" value="ECO:0007669"/>
    <property type="project" value="UniProtKB-KW"/>
</dbReference>
<dbReference type="OrthoDB" id="4394119at2"/>
<dbReference type="InterPro" id="IPR009770">
    <property type="entry name" value="HGLS"/>
</dbReference>
<dbReference type="EC" id="1.13.11.93" evidence="6"/>
<evidence type="ECO:0000256" key="1">
    <source>
        <dbReference type="ARBA" id="ARBA00001954"/>
    </source>
</evidence>
<keyword evidence="3" id="KW-0560">Oxidoreductase</keyword>
<accession>A0A3M6QYE9</accession>
<sequence length="484" mass="54046">MADTVAPAQTVPFVSTDEIRTRFSRAMSDMYRNEVPQYGTLLELVAQVNEACLQARPELRQAMQGSGELERLNLERHGAIRVGTAQELATLRRLFAVMGMEPVGYYDLSVAGVPVHATAFRPVSDEALHSNPFRVFTSLLRLELIADAQLRERAQQILSRRNIFTARALELIAGFEAAGGLSERQADEFVREALETFRWHSEATVDFETYTSLQNAHRLIADVVCFKGPHINHLTPRTLDIDAIQAAMPQRGINAKDVVEGPPRRECPILLRQTSFKALQEPVHFSDHVGSHTARFGEIEQRGVALTRKGRQLYDELLSRVRSMQGAGSSAPDYGQRLAQTFGEFPDSHERMREEGLAFYRYRLTDAGRAHAREALQALDGDPAHGLHALVNRGWATAQPITYEDFLPVSAAGIFQSNLGGQEQRHYQAHAARQTFERDLGAATHDELALYEQAQQRSVEGMVQALQAQVKAQVKAQEKKPQTT</sequence>
<dbReference type="Proteomes" id="UP000278006">
    <property type="component" value="Unassembled WGS sequence"/>
</dbReference>
<dbReference type="Gene3D" id="3.10.180.80">
    <property type="entry name" value="Uncharacterised protein PF07063, DUF1338"/>
    <property type="match status" value="1"/>
</dbReference>
<proteinExistence type="inferred from homology"/>
<evidence type="ECO:0000313" key="10">
    <source>
        <dbReference type="Proteomes" id="UP000278006"/>
    </source>
</evidence>
<evidence type="ECO:0000256" key="5">
    <source>
        <dbReference type="ARBA" id="ARBA00035013"/>
    </source>
</evidence>
<evidence type="ECO:0000256" key="8">
    <source>
        <dbReference type="ARBA" id="ARBA00035045"/>
    </source>
</evidence>
<dbReference type="EMBL" id="RDQO01000001">
    <property type="protein sequence ID" value="RMX07951.1"/>
    <property type="molecule type" value="Genomic_DNA"/>
</dbReference>
<organism evidence="9 10">
    <name type="scientific">Corticibacter populi</name>
    <dbReference type="NCBI Taxonomy" id="1550736"/>
    <lineage>
        <taxon>Bacteria</taxon>
        <taxon>Pseudomonadati</taxon>
        <taxon>Pseudomonadota</taxon>
        <taxon>Betaproteobacteria</taxon>
        <taxon>Burkholderiales</taxon>
        <taxon>Comamonadaceae</taxon>
        <taxon>Corticibacter</taxon>
    </lineage>
</organism>
<evidence type="ECO:0000256" key="3">
    <source>
        <dbReference type="ARBA" id="ARBA00023002"/>
    </source>
</evidence>
<keyword evidence="4" id="KW-0408">Iron</keyword>
<evidence type="ECO:0000256" key="7">
    <source>
        <dbReference type="ARBA" id="ARBA00035034"/>
    </source>
</evidence>
<keyword evidence="2" id="KW-0223">Dioxygenase</keyword>
<evidence type="ECO:0000256" key="2">
    <source>
        <dbReference type="ARBA" id="ARBA00022964"/>
    </source>
</evidence>
<comment type="similarity">
    <text evidence="5">Belongs to the 2-oxoadipate dioxygenase/decarboxylase family.</text>
</comment>
<dbReference type="SMART" id="SM01150">
    <property type="entry name" value="DUF1338"/>
    <property type="match status" value="1"/>
</dbReference>
<comment type="cofactor">
    <cofactor evidence="1">
        <name>Fe(2+)</name>
        <dbReference type="ChEBI" id="CHEBI:29033"/>
    </cofactor>
</comment>
<dbReference type="InterPro" id="IPR047869">
    <property type="entry name" value="YdcJ_bac-like"/>
</dbReference>
<reference evidence="9 10" key="1">
    <citation type="submission" date="2018-10" db="EMBL/GenBank/DDBJ databases">
        <title>Draft genome of Cortibacter populi DSM10536.</title>
        <authorList>
            <person name="Bernier A.-M."/>
            <person name="Bernard K."/>
        </authorList>
    </citation>
    <scope>NUCLEOTIDE SEQUENCE [LARGE SCALE GENOMIC DNA]</scope>
    <source>
        <strain evidence="9 10">DSM 105136</strain>
    </source>
</reference>
<dbReference type="RefSeq" id="WP_122226073.1">
    <property type="nucleotide sequence ID" value="NZ_RDQO01000001.1"/>
</dbReference>
<evidence type="ECO:0000313" key="9">
    <source>
        <dbReference type="EMBL" id="RMX07951.1"/>
    </source>
</evidence>
<evidence type="ECO:0000256" key="4">
    <source>
        <dbReference type="ARBA" id="ARBA00023004"/>
    </source>
</evidence>
<evidence type="ECO:0000256" key="6">
    <source>
        <dbReference type="ARBA" id="ARBA00035023"/>
    </source>
</evidence>
<dbReference type="Pfam" id="PF07063">
    <property type="entry name" value="HGLS"/>
    <property type="match status" value="1"/>
</dbReference>
<comment type="caution">
    <text evidence="9">The sequence shown here is derived from an EMBL/GenBank/DDBJ whole genome shotgun (WGS) entry which is preliminary data.</text>
</comment>
<protein>
    <recommendedName>
        <fullName evidence="7">2-oxoadipate dioxygenase/decarboxylase</fullName>
        <ecNumber evidence="6">1.13.11.93</ecNumber>
    </recommendedName>
    <alternativeName>
        <fullName evidence="8">2-hydroxyglutarate synthase</fullName>
    </alternativeName>
</protein>
<dbReference type="CDD" id="cd16348">
    <property type="entry name" value="VOC_YdcJ_like"/>
    <property type="match status" value="1"/>
</dbReference>
<name>A0A3M6QYE9_9BURK</name>
<keyword evidence="10" id="KW-1185">Reference proteome</keyword>
<dbReference type="AlphaFoldDB" id="A0A3M6QYE9"/>
<dbReference type="PANTHER" id="PTHR39479">
    <property type="match status" value="1"/>
</dbReference>
<gene>
    <name evidence="9" type="ORF">D8I35_02165</name>
</gene>